<evidence type="ECO:0000313" key="2">
    <source>
        <dbReference type="EMBL" id="KAF9695082.1"/>
    </source>
</evidence>
<comment type="caution">
    <text evidence="2">The sequence shown here is derived from an EMBL/GenBank/DDBJ whole genome shotgun (WGS) entry which is preliminary data.</text>
</comment>
<name>A0A8H7J2I8_9PLEO</name>
<evidence type="ECO:0000313" key="3">
    <source>
        <dbReference type="Proteomes" id="UP000651452"/>
    </source>
</evidence>
<feature type="transmembrane region" description="Helical" evidence="1">
    <location>
        <begin position="77"/>
        <end position="96"/>
    </location>
</feature>
<feature type="transmembrane region" description="Helical" evidence="1">
    <location>
        <begin position="7"/>
        <end position="28"/>
    </location>
</feature>
<reference evidence="2" key="1">
    <citation type="submission" date="2018-12" db="EMBL/GenBank/DDBJ databases">
        <authorList>
            <person name="Syme R.A."/>
            <person name="Farfan-Caceres L."/>
            <person name="Lichtenzveig J."/>
        </authorList>
    </citation>
    <scope>NUCLEOTIDE SEQUENCE</scope>
    <source>
        <strain evidence="2">Al4</strain>
    </source>
</reference>
<reference evidence="2" key="2">
    <citation type="submission" date="2020-09" db="EMBL/GenBank/DDBJ databases">
        <title>Reference genome assembly for Australian Ascochyta lentis isolate Al4.</title>
        <authorList>
            <person name="Lee R.C."/>
            <person name="Farfan-Caceres L.M."/>
            <person name="Debler J.W."/>
            <person name="Williams A.H."/>
            <person name="Henares B.M."/>
        </authorList>
    </citation>
    <scope>NUCLEOTIDE SEQUENCE</scope>
    <source>
        <strain evidence="2">Al4</strain>
    </source>
</reference>
<organism evidence="2 3">
    <name type="scientific">Ascochyta lentis</name>
    <dbReference type="NCBI Taxonomy" id="205686"/>
    <lineage>
        <taxon>Eukaryota</taxon>
        <taxon>Fungi</taxon>
        <taxon>Dikarya</taxon>
        <taxon>Ascomycota</taxon>
        <taxon>Pezizomycotina</taxon>
        <taxon>Dothideomycetes</taxon>
        <taxon>Pleosporomycetidae</taxon>
        <taxon>Pleosporales</taxon>
        <taxon>Pleosporineae</taxon>
        <taxon>Didymellaceae</taxon>
        <taxon>Ascochyta</taxon>
    </lineage>
</organism>
<keyword evidence="1" id="KW-0812">Transmembrane</keyword>
<keyword evidence="1" id="KW-1133">Transmembrane helix</keyword>
<dbReference type="EMBL" id="RZGK01000012">
    <property type="protein sequence ID" value="KAF9695082.1"/>
    <property type="molecule type" value="Genomic_DNA"/>
</dbReference>
<evidence type="ECO:0000256" key="1">
    <source>
        <dbReference type="SAM" id="Phobius"/>
    </source>
</evidence>
<sequence>MENLDELFILDALALLLAMLAWPFKWLLPPFLALLASLYIPLFDTPAEFSPFFYVSTLLATFFFGMCMSRRGSEYRLVWAVAIIVVCASVLGARMANNVEEQLRVVEDQGLQVCFEGWKMYDLRLADVGEQLRACREKAAFVELAETVGTDGVEVCDVQNRCRNTGAGLLIRV</sequence>
<dbReference type="AlphaFoldDB" id="A0A8H7J2I8"/>
<keyword evidence="1" id="KW-0472">Membrane</keyword>
<gene>
    <name evidence="2" type="ORF">EKO04_007069</name>
</gene>
<keyword evidence="3" id="KW-1185">Reference proteome</keyword>
<protein>
    <submittedName>
        <fullName evidence="2">Uncharacterized protein</fullName>
    </submittedName>
</protein>
<proteinExistence type="predicted"/>
<dbReference type="Proteomes" id="UP000651452">
    <property type="component" value="Unassembled WGS sequence"/>
</dbReference>
<accession>A0A8H7J2I8</accession>
<feature type="transmembrane region" description="Helical" evidence="1">
    <location>
        <begin position="48"/>
        <end position="65"/>
    </location>
</feature>